<dbReference type="PANTHER" id="PTHR12049">
    <property type="entry name" value="PROTEIN ARGININE METHYLTRANSFERASE NDUFAF7, MITOCHONDRIAL"/>
    <property type="match status" value="1"/>
</dbReference>
<dbReference type="Gene3D" id="3.40.50.12710">
    <property type="match status" value="1"/>
</dbReference>
<evidence type="ECO:0000313" key="4">
    <source>
        <dbReference type="Proteomes" id="UP000000245"/>
    </source>
</evidence>
<keyword evidence="2" id="KW-0808">Transferase</keyword>
<evidence type="ECO:0008006" key="5">
    <source>
        <dbReference type="Google" id="ProtNLM"/>
    </source>
</evidence>
<name>A5FVL7_ACICJ</name>
<dbReference type="RefSeq" id="WP_007422305.1">
    <property type="nucleotide sequence ID" value="NC_009484.1"/>
</dbReference>
<dbReference type="SUPFAM" id="SSF53335">
    <property type="entry name" value="S-adenosyl-L-methionine-dependent methyltransferases"/>
    <property type="match status" value="1"/>
</dbReference>
<dbReference type="STRING" id="349163.Acry_0424"/>
<dbReference type="PANTHER" id="PTHR12049:SF7">
    <property type="entry name" value="PROTEIN ARGININE METHYLTRANSFERASE NDUFAF7, MITOCHONDRIAL"/>
    <property type="match status" value="1"/>
</dbReference>
<reference evidence="3 4" key="1">
    <citation type="submission" date="2007-05" db="EMBL/GenBank/DDBJ databases">
        <title>Complete sequence of chromosome of Acidiphilium cryptum JF-5.</title>
        <authorList>
            <consortium name="US DOE Joint Genome Institute"/>
            <person name="Copeland A."/>
            <person name="Lucas S."/>
            <person name="Lapidus A."/>
            <person name="Barry K."/>
            <person name="Detter J.C."/>
            <person name="Glavina del Rio T."/>
            <person name="Hammon N."/>
            <person name="Israni S."/>
            <person name="Dalin E."/>
            <person name="Tice H."/>
            <person name="Pitluck S."/>
            <person name="Sims D."/>
            <person name="Brettin T."/>
            <person name="Bruce D."/>
            <person name="Han C."/>
            <person name="Schmutz J."/>
            <person name="Larimer F."/>
            <person name="Land M."/>
            <person name="Hauser L."/>
            <person name="Kyrpides N."/>
            <person name="Kim E."/>
            <person name="Magnuson T."/>
            <person name="Richardson P."/>
        </authorList>
    </citation>
    <scope>NUCLEOTIDE SEQUENCE [LARGE SCALE GENOMIC DNA]</scope>
    <source>
        <strain evidence="3 4">JF-5</strain>
    </source>
</reference>
<dbReference type="InterPro" id="IPR003788">
    <property type="entry name" value="NDUFAF7"/>
</dbReference>
<dbReference type="eggNOG" id="COG1565">
    <property type="taxonomic scope" value="Bacteria"/>
</dbReference>
<dbReference type="GO" id="GO:0035243">
    <property type="term" value="F:protein-arginine omega-N symmetric methyltransferase activity"/>
    <property type="evidence" value="ECO:0007669"/>
    <property type="project" value="TreeGrafter"/>
</dbReference>
<dbReference type="Proteomes" id="UP000000245">
    <property type="component" value="Chromosome"/>
</dbReference>
<evidence type="ECO:0000256" key="2">
    <source>
        <dbReference type="ARBA" id="ARBA00022679"/>
    </source>
</evidence>
<evidence type="ECO:0000256" key="1">
    <source>
        <dbReference type="ARBA" id="ARBA00022603"/>
    </source>
</evidence>
<dbReference type="Pfam" id="PF02636">
    <property type="entry name" value="Methyltransf_28"/>
    <property type="match status" value="1"/>
</dbReference>
<keyword evidence="4" id="KW-1185">Reference proteome</keyword>
<protein>
    <recommendedName>
        <fullName evidence="5">ATP synthase beta subunit/transription termination factor rho</fullName>
    </recommendedName>
</protein>
<organism evidence="3 4">
    <name type="scientific">Acidiphilium cryptum (strain JF-5)</name>
    <dbReference type="NCBI Taxonomy" id="349163"/>
    <lineage>
        <taxon>Bacteria</taxon>
        <taxon>Pseudomonadati</taxon>
        <taxon>Pseudomonadota</taxon>
        <taxon>Alphaproteobacteria</taxon>
        <taxon>Acetobacterales</taxon>
        <taxon>Acidocellaceae</taxon>
        <taxon>Acidiphilium</taxon>
    </lineage>
</organism>
<dbReference type="AlphaFoldDB" id="A5FVL7"/>
<dbReference type="GO" id="GO:0032259">
    <property type="term" value="P:methylation"/>
    <property type="evidence" value="ECO:0007669"/>
    <property type="project" value="UniProtKB-KW"/>
</dbReference>
<dbReference type="HOGENOM" id="CLU_024840_3_0_5"/>
<gene>
    <name evidence="3" type="ordered locus">Acry_0424</name>
</gene>
<proteinExistence type="predicted"/>
<accession>A5FVL7</accession>
<keyword evidence="1" id="KW-0489">Methyltransferase</keyword>
<dbReference type="KEGG" id="acr:Acry_0424"/>
<dbReference type="InterPro" id="IPR038375">
    <property type="entry name" value="NDUFAF7_sf"/>
</dbReference>
<dbReference type="EMBL" id="CP000697">
    <property type="protein sequence ID" value="ABQ29649.1"/>
    <property type="molecule type" value="Genomic_DNA"/>
</dbReference>
<evidence type="ECO:0000313" key="3">
    <source>
        <dbReference type="EMBL" id="ABQ29649.1"/>
    </source>
</evidence>
<sequence>MIERLDAFMARANAAYYASRDPFVDFVTAPEISQVFGELLGLWAAMAWSMLGSPAPFALVEAGPGRGHLMTDALRAAKRAMPAFVEAADIHLIETSPRLIGLLKDRLPQAMFHADLSTIPDQSIILLANEFLDALPIRQFVRRGPAWRERYVADGAFVEASAETALPDAPEGTVIERNETAEAFVAALASRISRRGGSALLIDYGHDGGATGESLQAIMDGQPADPLAEPGRRDLTAHVDFSRLAMAARNAGAEIRGPAAQGAFLAALGIHERTAQLGHHAGQDDALRLLAATRRLTSPEAMGSLFRVMAICPRGMEPLPGFGA</sequence>
<dbReference type="InterPro" id="IPR029063">
    <property type="entry name" value="SAM-dependent_MTases_sf"/>
</dbReference>